<keyword evidence="5 8" id="KW-0808">Transferase</keyword>
<evidence type="ECO:0000256" key="1">
    <source>
        <dbReference type="ARBA" id="ARBA00004496"/>
    </source>
</evidence>
<protein>
    <recommendedName>
        <fullName evidence="8">Protein-L-isoaspartate O-methyltransferase</fullName>
        <ecNumber evidence="8">2.1.1.77</ecNumber>
    </recommendedName>
</protein>
<comment type="subcellular location">
    <subcellularLocation>
        <location evidence="1">Cytoplasm</location>
    </subcellularLocation>
</comment>
<evidence type="ECO:0000313" key="9">
    <source>
        <dbReference type="Proteomes" id="UP000887566"/>
    </source>
</evidence>
<keyword evidence="9" id="KW-1185">Reference proteome</keyword>
<sequence length="230" mass="24993">MAWRSHGTTNADMVAKLKSNGVFKSERVEKALLAVDRGDFCPHNPYMDSPQTIGFQATISAPHMHAAALELLKDQLKEGAKVLDVGSGSGYLTACFAHMVGPSGRTVGIEHIDQLVDKSIDNMKKKQGDLLESRRVILLAGDGRQGYPDEAPFNAIHVGAAAPFIPKPLTDQLAPGGRMVIPVGPEGGNQVFKQIDKLMDGSLKEEDLMGVMYVPLTDKDRQLGFERREL</sequence>
<dbReference type="GO" id="GO:0032259">
    <property type="term" value="P:methylation"/>
    <property type="evidence" value="ECO:0007669"/>
    <property type="project" value="UniProtKB-KW"/>
</dbReference>
<evidence type="ECO:0000256" key="4">
    <source>
        <dbReference type="ARBA" id="ARBA00022603"/>
    </source>
</evidence>
<keyword evidence="4 8" id="KW-0489">Methyltransferase</keyword>
<dbReference type="EC" id="2.1.1.77" evidence="8"/>
<evidence type="ECO:0000256" key="7">
    <source>
        <dbReference type="ARBA" id="ARBA00035815"/>
    </source>
</evidence>
<name>A0A914WMP5_9BILA</name>
<evidence type="ECO:0000313" key="10">
    <source>
        <dbReference type="WBParaSite" id="PSAMB.scaffold4641size13991.g24803.t1"/>
    </source>
</evidence>
<dbReference type="InterPro" id="IPR029063">
    <property type="entry name" value="SAM-dependent_MTases_sf"/>
</dbReference>
<dbReference type="InterPro" id="IPR000682">
    <property type="entry name" value="PCMT"/>
</dbReference>
<evidence type="ECO:0000256" key="3">
    <source>
        <dbReference type="ARBA" id="ARBA00022490"/>
    </source>
</evidence>
<dbReference type="Pfam" id="PF01135">
    <property type="entry name" value="PCMT"/>
    <property type="match status" value="1"/>
</dbReference>
<dbReference type="WBParaSite" id="PSAMB.scaffold4641size13991.g24803.t1">
    <property type="protein sequence ID" value="PSAMB.scaffold4641size13991.g24803.t1"/>
    <property type="gene ID" value="PSAMB.scaffold4641size13991.g24803"/>
</dbReference>
<comment type="catalytic activity">
    <reaction evidence="7">
        <text>[protein]-L-isoaspartate + S-adenosyl-L-methionine = [protein]-L-isoaspartate alpha-methyl ester + S-adenosyl-L-homocysteine</text>
        <dbReference type="Rhea" id="RHEA:12705"/>
        <dbReference type="Rhea" id="RHEA-COMP:12143"/>
        <dbReference type="Rhea" id="RHEA-COMP:12144"/>
        <dbReference type="ChEBI" id="CHEBI:57856"/>
        <dbReference type="ChEBI" id="CHEBI:59789"/>
        <dbReference type="ChEBI" id="CHEBI:90596"/>
        <dbReference type="ChEBI" id="CHEBI:90598"/>
        <dbReference type="EC" id="2.1.1.77"/>
    </reaction>
    <physiologicalReaction direction="left-to-right" evidence="7">
        <dbReference type="Rhea" id="RHEA:12706"/>
    </physiologicalReaction>
</comment>
<evidence type="ECO:0000256" key="2">
    <source>
        <dbReference type="ARBA" id="ARBA00005369"/>
    </source>
</evidence>
<accession>A0A914WMP5</accession>
<organism evidence="9 10">
    <name type="scientific">Plectus sambesii</name>
    <dbReference type="NCBI Taxonomy" id="2011161"/>
    <lineage>
        <taxon>Eukaryota</taxon>
        <taxon>Metazoa</taxon>
        <taxon>Ecdysozoa</taxon>
        <taxon>Nematoda</taxon>
        <taxon>Chromadorea</taxon>
        <taxon>Plectida</taxon>
        <taxon>Plectina</taxon>
        <taxon>Plectoidea</taxon>
        <taxon>Plectidae</taxon>
        <taxon>Plectus</taxon>
    </lineage>
</organism>
<dbReference type="PROSITE" id="PS01279">
    <property type="entry name" value="PCMT"/>
    <property type="match status" value="1"/>
</dbReference>
<dbReference type="SUPFAM" id="SSF53335">
    <property type="entry name" value="S-adenosyl-L-methionine-dependent methyltransferases"/>
    <property type="match status" value="1"/>
</dbReference>
<evidence type="ECO:0000256" key="5">
    <source>
        <dbReference type="ARBA" id="ARBA00022679"/>
    </source>
</evidence>
<evidence type="ECO:0000256" key="6">
    <source>
        <dbReference type="ARBA" id="ARBA00022691"/>
    </source>
</evidence>
<dbReference type="GO" id="GO:0004719">
    <property type="term" value="F:protein-L-isoaspartate (D-aspartate) O-methyltransferase activity"/>
    <property type="evidence" value="ECO:0007669"/>
    <property type="project" value="UniProtKB-UniRule"/>
</dbReference>
<dbReference type="Gene3D" id="3.40.50.150">
    <property type="entry name" value="Vaccinia Virus protein VP39"/>
    <property type="match status" value="1"/>
</dbReference>
<dbReference type="AlphaFoldDB" id="A0A914WMP5"/>
<dbReference type="NCBIfam" id="TIGR00080">
    <property type="entry name" value="pimt"/>
    <property type="match status" value="1"/>
</dbReference>
<dbReference type="PANTHER" id="PTHR11579:SF0">
    <property type="entry name" value="PROTEIN-L-ISOASPARTATE(D-ASPARTATE) O-METHYLTRANSFERASE"/>
    <property type="match status" value="1"/>
</dbReference>
<keyword evidence="6 8" id="KW-0949">S-adenosyl-L-methionine</keyword>
<keyword evidence="3" id="KW-0963">Cytoplasm</keyword>
<proteinExistence type="inferred from homology"/>
<comment type="similarity">
    <text evidence="2 8">Belongs to the methyltransferase superfamily. L-isoaspartyl/D-aspartyl protein methyltransferase family.</text>
</comment>
<dbReference type="Proteomes" id="UP000887566">
    <property type="component" value="Unplaced"/>
</dbReference>
<dbReference type="PANTHER" id="PTHR11579">
    <property type="entry name" value="PROTEIN-L-ISOASPARTATE O-METHYLTRANSFERASE"/>
    <property type="match status" value="1"/>
</dbReference>
<reference evidence="10" key="1">
    <citation type="submission" date="2022-11" db="UniProtKB">
        <authorList>
            <consortium name="WormBaseParasite"/>
        </authorList>
    </citation>
    <scope>IDENTIFICATION</scope>
</reference>
<dbReference type="FunFam" id="3.40.50.150:FF:000027">
    <property type="entry name" value="Protein-L-isoaspartate O-methyltransferase"/>
    <property type="match status" value="1"/>
</dbReference>
<dbReference type="GO" id="GO:0005737">
    <property type="term" value="C:cytoplasm"/>
    <property type="evidence" value="ECO:0007669"/>
    <property type="project" value="UniProtKB-SubCell"/>
</dbReference>
<dbReference type="CDD" id="cd02440">
    <property type="entry name" value="AdoMet_MTases"/>
    <property type="match status" value="1"/>
</dbReference>
<evidence type="ECO:0000256" key="8">
    <source>
        <dbReference type="RuleBase" id="RU003802"/>
    </source>
</evidence>